<comment type="caution">
    <text evidence="2">The sequence shown here is derived from an EMBL/GenBank/DDBJ whole genome shotgun (WGS) entry which is preliminary data.</text>
</comment>
<evidence type="ECO:0000313" key="2">
    <source>
        <dbReference type="EMBL" id="MFC3151120.1"/>
    </source>
</evidence>
<proteinExistence type="predicted"/>
<reference evidence="3" key="1">
    <citation type="journal article" date="2019" name="Int. J. Syst. Evol. Microbiol.">
        <title>The Global Catalogue of Microorganisms (GCM) 10K type strain sequencing project: providing services to taxonomists for standard genome sequencing and annotation.</title>
        <authorList>
            <consortium name="The Broad Institute Genomics Platform"/>
            <consortium name="The Broad Institute Genome Sequencing Center for Infectious Disease"/>
            <person name="Wu L."/>
            <person name="Ma J."/>
        </authorList>
    </citation>
    <scope>NUCLEOTIDE SEQUENCE [LARGE SCALE GENOMIC DNA]</scope>
    <source>
        <strain evidence="3">KCTC 52438</strain>
    </source>
</reference>
<organism evidence="2 3">
    <name type="scientific">Litoribrevibacter euphylliae</name>
    <dbReference type="NCBI Taxonomy" id="1834034"/>
    <lineage>
        <taxon>Bacteria</taxon>
        <taxon>Pseudomonadati</taxon>
        <taxon>Pseudomonadota</taxon>
        <taxon>Gammaproteobacteria</taxon>
        <taxon>Oceanospirillales</taxon>
        <taxon>Oceanospirillaceae</taxon>
        <taxon>Litoribrevibacter</taxon>
    </lineage>
</organism>
<feature type="signal peptide" evidence="1">
    <location>
        <begin position="1"/>
        <end position="19"/>
    </location>
</feature>
<feature type="chain" id="PRO_5045140837" description="PDZ domain-containing protein" evidence="1">
    <location>
        <begin position="20"/>
        <end position="134"/>
    </location>
</feature>
<dbReference type="SUPFAM" id="SSF50156">
    <property type="entry name" value="PDZ domain-like"/>
    <property type="match status" value="1"/>
</dbReference>
<dbReference type="InterPro" id="IPR036034">
    <property type="entry name" value="PDZ_sf"/>
</dbReference>
<evidence type="ECO:0008006" key="4">
    <source>
        <dbReference type="Google" id="ProtNLM"/>
    </source>
</evidence>
<dbReference type="RefSeq" id="WP_386719293.1">
    <property type="nucleotide sequence ID" value="NZ_JBHRSZ010000004.1"/>
</dbReference>
<dbReference type="Gene3D" id="2.30.42.10">
    <property type="match status" value="1"/>
</dbReference>
<protein>
    <recommendedName>
        <fullName evidence="4">PDZ domain-containing protein</fullName>
    </recommendedName>
</protein>
<keyword evidence="3" id="KW-1185">Reference proteome</keyword>
<evidence type="ECO:0000313" key="3">
    <source>
        <dbReference type="Proteomes" id="UP001595476"/>
    </source>
</evidence>
<accession>A0ABV7HF84</accession>
<dbReference type="EMBL" id="JBHRSZ010000004">
    <property type="protein sequence ID" value="MFC3151120.1"/>
    <property type="molecule type" value="Genomic_DNA"/>
</dbReference>
<sequence length="134" mass="15245">MIRHLLMLLVLLTSGLSYAQCTYLPQGILGAWSQDRMLWEREVSFEPVMVGQYPELTLDSFRITNLAKQSFLFEAGLREGDEVTAINSVNVSQLEAFQSLMIEISTLPEIILSLRDKDSIRFLNTQIESDLLCD</sequence>
<gene>
    <name evidence="2" type="ORF">ACFOEK_08775</name>
</gene>
<name>A0ABV7HF84_9GAMM</name>
<evidence type="ECO:0000256" key="1">
    <source>
        <dbReference type="SAM" id="SignalP"/>
    </source>
</evidence>
<dbReference type="Proteomes" id="UP001595476">
    <property type="component" value="Unassembled WGS sequence"/>
</dbReference>
<keyword evidence="1" id="KW-0732">Signal</keyword>